<reference evidence="7 8" key="1">
    <citation type="submission" date="2018-07" db="EMBL/GenBank/DDBJ databases">
        <title>Venubactetium sediminum gen. nov., sp. nov., isolated from a marine solar saltern.</title>
        <authorList>
            <person name="Wang S."/>
        </authorList>
    </citation>
    <scope>NUCLEOTIDE SEQUENCE [LARGE SCALE GENOMIC DNA]</scope>
    <source>
        <strain evidence="7 8">WD2A32</strain>
    </source>
</reference>
<dbReference type="RefSeq" id="WP_114583130.1">
    <property type="nucleotide sequence ID" value="NZ_QPMH01000017.1"/>
</dbReference>
<dbReference type="SUPFAM" id="SSF53335">
    <property type="entry name" value="S-adenosyl-L-methionine-dependent methyltransferases"/>
    <property type="match status" value="1"/>
</dbReference>
<evidence type="ECO:0000256" key="1">
    <source>
        <dbReference type="ARBA" id="ARBA00022603"/>
    </source>
</evidence>
<feature type="domain" description="Methyltransferase" evidence="5">
    <location>
        <begin position="122"/>
        <end position="251"/>
    </location>
</feature>
<dbReference type="GO" id="GO:0102559">
    <property type="term" value="F:peptide chain release factor N(5)-glutamine methyltransferase activity"/>
    <property type="evidence" value="ECO:0007669"/>
    <property type="project" value="UniProtKB-EC"/>
</dbReference>
<dbReference type="InterPro" id="IPR040758">
    <property type="entry name" value="PrmC_N"/>
</dbReference>
<dbReference type="AlphaFoldDB" id="A0A369T6N6"/>
<evidence type="ECO:0000259" key="6">
    <source>
        <dbReference type="Pfam" id="PF17827"/>
    </source>
</evidence>
<dbReference type="PANTHER" id="PTHR18895:SF74">
    <property type="entry name" value="MTRF1L RELEASE FACTOR GLUTAMINE METHYLTRANSFERASE"/>
    <property type="match status" value="1"/>
</dbReference>
<dbReference type="Pfam" id="PF17827">
    <property type="entry name" value="PrmC_N"/>
    <property type="match status" value="1"/>
</dbReference>
<keyword evidence="2 4" id="KW-0808">Transferase</keyword>
<proteinExistence type="inferred from homology"/>
<keyword evidence="8" id="KW-1185">Reference proteome</keyword>
<dbReference type="InterPro" id="IPR019874">
    <property type="entry name" value="RF_methyltr_PrmC"/>
</dbReference>
<dbReference type="InterPro" id="IPR002052">
    <property type="entry name" value="DNA_methylase_N6_adenine_CS"/>
</dbReference>
<dbReference type="InterPro" id="IPR050320">
    <property type="entry name" value="N5-glutamine_MTase"/>
</dbReference>
<dbReference type="InterPro" id="IPR029063">
    <property type="entry name" value="SAM-dependent_MTases_sf"/>
</dbReference>
<feature type="binding site" evidence="4">
    <location>
        <begin position="130"/>
        <end position="134"/>
    </location>
    <ligand>
        <name>S-adenosyl-L-methionine</name>
        <dbReference type="ChEBI" id="CHEBI:59789"/>
    </ligand>
</feature>
<comment type="caution">
    <text evidence="7">The sequence shown here is derived from an EMBL/GenBank/DDBJ whole genome shotgun (WGS) entry which is preliminary data.</text>
</comment>
<dbReference type="GO" id="GO:0003676">
    <property type="term" value="F:nucleic acid binding"/>
    <property type="evidence" value="ECO:0007669"/>
    <property type="project" value="InterPro"/>
</dbReference>
<keyword evidence="3 4" id="KW-0949">S-adenosyl-L-methionine</keyword>
<comment type="similarity">
    <text evidence="4">Belongs to the protein N5-glutamine methyltransferase family. PrmC subfamily.</text>
</comment>
<dbReference type="NCBIfam" id="TIGR03534">
    <property type="entry name" value="RF_mod_PrmC"/>
    <property type="match status" value="1"/>
</dbReference>
<dbReference type="CDD" id="cd02440">
    <property type="entry name" value="AdoMet_MTases"/>
    <property type="match status" value="1"/>
</dbReference>
<dbReference type="Gene3D" id="1.10.8.10">
    <property type="entry name" value="DNA helicase RuvA subunit, C-terminal domain"/>
    <property type="match status" value="1"/>
</dbReference>
<dbReference type="PROSITE" id="PS00092">
    <property type="entry name" value="N6_MTASE"/>
    <property type="match status" value="1"/>
</dbReference>
<accession>A0A369T6N6</accession>
<feature type="binding site" evidence="4">
    <location>
        <position position="196"/>
    </location>
    <ligand>
        <name>S-adenosyl-L-methionine</name>
        <dbReference type="ChEBI" id="CHEBI:59789"/>
    </ligand>
</feature>
<comment type="catalytic activity">
    <reaction evidence="4">
        <text>L-glutaminyl-[peptide chain release factor] + S-adenosyl-L-methionine = N(5)-methyl-L-glutaminyl-[peptide chain release factor] + S-adenosyl-L-homocysteine + H(+)</text>
        <dbReference type="Rhea" id="RHEA:42896"/>
        <dbReference type="Rhea" id="RHEA-COMP:10271"/>
        <dbReference type="Rhea" id="RHEA-COMP:10272"/>
        <dbReference type="ChEBI" id="CHEBI:15378"/>
        <dbReference type="ChEBI" id="CHEBI:30011"/>
        <dbReference type="ChEBI" id="CHEBI:57856"/>
        <dbReference type="ChEBI" id="CHEBI:59789"/>
        <dbReference type="ChEBI" id="CHEBI:61891"/>
        <dbReference type="EC" id="2.1.1.297"/>
    </reaction>
</comment>
<dbReference type="Pfam" id="PF13847">
    <property type="entry name" value="Methyltransf_31"/>
    <property type="match status" value="1"/>
</dbReference>
<dbReference type="PANTHER" id="PTHR18895">
    <property type="entry name" value="HEMK METHYLTRANSFERASE"/>
    <property type="match status" value="1"/>
</dbReference>
<evidence type="ECO:0000313" key="8">
    <source>
        <dbReference type="Proteomes" id="UP000253941"/>
    </source>
</evidence>
<dbReference type="GO" id="GO:0032259">
    <property type="term" value="P:methylation"/>
    <property type="evidence" value="ECO:0007669"/>
    <property type="project" value="UniProtKB-KW"/>
</dbReference>
<dbReference type="InterPro" id="IPR004556">
    <property type="entry name" value="HemK-like"/>
</dbReference>
<feature type="domain" description="Release factor glutamine methyltransferase N-terminal" evidence="6">
    <location>
        <begin position="14"/>
        <end position="84"/>
    </location>
</feature>
<evidence type="ECO:0000256" key="4">
    <source>
        <dbReference type="HAMAP-Rule" id="MF_02126"/>
    </source>
</evidence>
<dbReference type="NCBIfam" id="TIGR00536">
    <property type="entry name" value="hemK_fam"/>
    <property type="match status" value="1"/>
</dbReference>
<dbReference type="HAMAP" id="MF_02126">
    <property type="entry name" value="RF_methyltr_PrmC"/>
    <property type="match status" value="1"/>
</dbReference>
<feature type="binding site" evidence="4">
    <location>
        <position position="153"/>
    </location>
    <ligand>
        <name>S-adenosyl-L-methionine</name>
        <dbReference type="ChEBI" id="CHEBI:59789"/>
    </ligand>
</feature>
<dbReference type="Proteomes" id="UP000253941">
    <property type="component" value="Unassembled WGS sequence"/>
</dbReference>
<dbReference type="Gene3D" id="3.40.50.150">
    <property type="entry name" value="Vaccinia Virus protein VP39"/>
    <property type="match status" value="1"/>
</dbReference>
<evidence type="ECO:0000259" key="5">
    <source>
        <dbReference type="Pfam" id="PF13847"/>
    </source>
</evidence>
<evidence type="ECO:0000256" key="2">
    <source>
        <dbReference type="ARBA" id="ARBA00022679"/>
    </source>
</evidence>
<dbReference type="EMBL" id="QPMH01000017">
    <property type="protein sequence ID" value="RDD60991.1"/>
    <property type="molecule type" value="Genomic_DNA"/>
</dbReference>
<keyword evidence="1 4" id="KW-0489">Methyltransferase</keyword>
<feature type="binding site" evidence="4">
    <location>
        <begin position="196"/>
        <end position="199"/>
    </location>
    <ligand>
        <name>substrate</name>
    </ligand>
</feature>
<name>A0A369T6N6_9PROT</name>
<dbReference type="EC" id="2.1.1.297" evidence="4"/>
<evidence type="ECO:0000256" key="3">
    <source>
        <dbReference type="ARBA" id="ARBA00022691"/>
    </source>
</evidence>
<dbReference type="InterPro" id="IPR025714">
    <property type="entry name" value="Methyltranfer_dom"/>
</dbReference>
<comment type="function">
    <text evidence="4">Methylates the class 1 translation termination release factors RF1/PrfA and RF2/PrfB on the glutamine residue of the universally conserved GGQ motif.</text>
</comment>
<evidence type="ECO:0000313" key="7">
    <source>
        <dbReference type="EMBL" id="RDD60991.1"/>
    </source>
</evidence>
<gene>
    <name evidence="4 7" type="primary">prmC</name>
    <name evidence="7" type="ORF">DRB17_15505</name>
</gene>
<feature type="binding site" evidence="4">
    <location>
        <position position="182"/>
    </location>
    <ligand>
        <name>S-adenosyl-L-methionine</name>
        <dbReference type="ChEBI" id="CHEBI:59789"/>
    </ligand>
</feature>
<protein>
    <recommendedName>
        <fullName evidence="4">Release factor glutamine methyltransferase</fullName>
        <shortName evidence="4">RF MTase</shortName>
        <ecNumber evidence="4">2.1.1.297</ecNumber>
    </recommendedName>
    <alternativeName>
        <fullName evidence="4">N5-glutamine methyltransferase PrmC</fullName>
    </alternativeName>
    <alternativeName>
        <fullName evidence="4">Protein-(glutamine-N5) MTase PrmC</fullName>
    </alternativeName>
    <alternativeName>
        <fullName evidence="4">Protein-glutamine N-methyltransferase PrmC</fullName>
    </alternativeName>
</protein>
<sequence length="292" mass="30274">MSDAVLARNATIAEALAEAARKLDAAGVPDARRDARVLMAEAVGGDIASVLGRPEAILDDAARSGFDAMIAQRAARRPVSRILGRREFWSLPFSVDASTLDPRPDSETLVEAVLEHVPDRGAGLRLLDLGTGSGCLLLALLRELPNAWGVGVDRNGEAARTAAGNARALGLSKRAAFVAGDWGAALGGGFDVVVCNPPYIADAEMAALSPEVALYDPDSALRAGSDGLDAYRALVPQLPDLVKPGGLAAIEVGYNQAGLVSDLLRSYGLRVKSPVCDLAGVVRCVRATVEAA</sequence>
<organism evidence="7 8">
    <name type="scientific">Ferruginivarius sediminum</name>
    <dbReference type="NCBI Taxonomy" id="2661937"/>
    <lineage>
        <taxon>Bacteria</taxon>
        <taxon>Pseudomonadati</taxon>
        <taxon>Pseudomonadota</taxon>
        <taxon>Alphaproteobacteria</taxon>
        <taxon>Rhodospirillales</taxon>
        <taxon>Rhodospirillaceae</taxon>
        <taxon>Ferruginivarius</taxon>
    </lineage>
</organism>